<evidence type="ECO:0000313" key="7">
    <source>
        <dbReference type="EMBL" id="QYD72970.1"/>
    </source>
</evidence>
<evidence type="ECO:0000256" key="3">
    <source>
        <dbReference type="ARBA" id="ARBA00023163"/>
    </source>
</evidence>
<evidence type="ECO:0000256" key="1">
    <source>
        <dbReference type="ARBA" id="ARBA00023015"/>
    </source>
</evidence>
<evidence type="ECO:0000259" key="6">
    <source>
        <dbReference type="PROSITE" id="PS50977"/>
    </source>
</evidence>
<evidence type="ECO:0000256" key="4">
    <source>
        <dbReference type="PROSITE-ProRule" id="PRU00335"/>
    </source>
</evidence>
<dbReference type="PANTHER" id="PTHR30055">
    <property type="entry name" value="HTH-TYPE TRANSCRIPTIONAL REGULATOR RUTR"/>
    <property type="match status" value="1"/>
</dbReference>
<evidence type="ECO:0000256" key="5">
    <source>
        <dbReference type="SAM" id="MobiDB-lite"/>
    </source>
</evidence>
<keyword evidence="1" id="KW-0805">Transcription regulation</keyword>
<dbReference type="SUPFAM" id="SSF46689">
    <property type="entry name" value="Homeodomain-like"/>
    <property type="match status" value="1"/>
</dbReference>
<dbReference type="Proteomes" id="UP000826462">
    <property type="component" value="Chromosome 2"/>
</dbReference>
<dbReference type="InterPro" id="IPR050109">
    <property type="entry name" value="HTH-type_TetR-like_transc_reg"/>
</dbReference>
<feature type="region of interest" description="Disordered" evidence="5">
    <location>
        <begin position="1"/>
        <end position="30"/>
    </location>
</feature>
<evidence type="ECO:0000256" key="2">
    <source>
        <dbReference type="ARBA" id="ARBA00023125"/>
    </source>
</evidence>
<name>A0ABX8V1L1_9BURK</name>
<feature type="compositionally biased region" description="Basic residues" evidence="5">
    <location>
        <begin position="16"/>
        <end position="27"/>
    </location>
</feature>
<dbReference type="InterPro" id="IPR009057">
    <property type="entry name" value="Homeodomain-like_sf"/>
</dbReference>
<dbReference type="Gene3D" id="1.10.357.10">
    <property type="entry name" value="Tetracycline Repressor, domain 2"/>
    <property type="match status" value="1"/>
</dbReference>
<reference evidence="7 8" key="1">
    <citation type="submission" date="2021-07" db="EMBL/GenBank/DDBJ databases">
        <title>Paraburkholderia edwinii protects Aspergillus sp. from phenazines by acting as a toxin sponge.</title>
        <authorList>
            <person name="Dahlstrom K.M."/>
            <person name="Newman D.K."/>
        </authorList>
    </citation>
    <scope>NUCLEOTIDE SEQUENCE [LARGE SCALE GENOMIC DNA]</scope>
    <source>
        <strain evidence="7 8">Pe01</strain>
    </source>
</reference>
<accession>A0ABX8V1L1</accession>
<dbReference type="PANTHER" id="PTHR30055:SF234">
    <property type="entry name" value="HTH-TYPE TRANSCRIPTIONAL REGULATOR BETI"/>
    <property type="match status" value="1"/>
</dbReference>
<keyword evidence="3" id="KW-0804">Transcription</keyword>
<organism evidence="7 8">
    <name type="scientific">Paraburkholderia edwinii</name>
    <dbReference type="NCBI Taxonomy" id="2861782"/>
    <lineage>
        <taxon>Bacteria</taxon>
        <taxon>Pseudomonadati</taxon>
        <taxon>Pseudomonadota</taxon>
        <taxon>Betaproteobacteria</taxon>
        <taxon>Burkholderiales</taxon>
        <taxon>Burkholderiaceae</taxon>
        <taxon>Paraburkholderia</taxon>
    </lineage>
</organism>
<feature type="domain" description="HTH tetR-type" evidence="6">
    <location>
        <begin position="35"/>
        <end position="95"/>
    </location>
</feature>
<dbReference type="EMBL" id="CP080096">
    <property type="protein sequence ID" value="QYD72970.1"/>
    <property type="molecule type" value="Genomic_DNA"/>
</dbReference>
<dbReference type="RefSeq" id="WP_219802471.1">
    <property type="nucleotide sequence ID" value="NZ_CP080096.1"/>
</dbReference>
<dbReference type="Pfam" id="PF00440">
    <property type="entry name" value="TetR_N"/>
    <property type="match status" value="1"/>
</dbReference>
<gene>
    <name evidence="7" type="ORF">KZJ38_25155</name>
</gene>
<dbReference type="PROSITE" id="PS50977">
    <property type="entry name" value="HTH_TETR_2"/>
    <property type="match status" value="1"/>
</dbReference>
<keyword evidence="8" id="KW-1185">Reference proteome</keyword>
<keyword evidence="2 4" id="KW-0238">DNA-binding</keyword>
<dbReference type="InterPro" id="IPR041669">
    <property type="entry name" value="TetR_C_15"/>
</dbReference>
<proteinExistence type="predicted"/>
<evidence type="ECO:0000313" key="8">
    <source>
        <dbReference type="Proteomes" id="UP000826462"/>
    </source>
</evidence>
<dbReference type="InterPro" id="IPR001647">
    <property type="entry name" value="HTH_TetR"/>
</dbReference>
<sequence length="213" mass="23579">MGADDQRILGEASLRGHPKHKPTRPRRVPLQGRAEETVASIIEAAAQILEKEGFAGFNTNAVARRAGVSIGSLYQYFPGKDALTVALINRENKRFYDDAAIALTRRSGRAALEYLLAAAVRRQLQRPMLARLLDLEEARPTLRGEVEKDELEGLFHEVLRRAAPKHERLDVAAADVIAIIRGMVDSAGERGETDLQSLEERLRAAVFGYLART</sequence>
<feature type="DNA-binding region" description="H-T-H motif" evidence="4">
    <location>
        <begin position="58"/>
        <end position="77"/>
    </location>
</feature>
<dbReference type="Pfam" id="PF17918">
    <property type="entry name" value="TetR_C_15"/>
    <property type="match status" value="1"/>
</dbReference>
<protein>
    <submittedName>
        <fullName evidence="7">TetR/AcrR family transcriptional regulator</fullName>
    </submittedName>
</protein>
<dbReference type="PRINTS" id="PR00455">
    <property type="entry name" value="HTHTETR"/>
</dbReference>